<comment type="subcellular location">
    <subcellularLocation>
        <location evidence="1">Cell envelope</location>
    </subcellularLocation>
</comment>
<evidence type="ECO:0000256" key="4">
    <source>
        <dbReference type="SAM" id="SignalP"/>
    </source>
</evidence>
<dbReference type="InterPro" id="IPR051648">
    <property type="entry name" value="CWI-Assembly_Regulator"/>
</dbReference>
<dbReference type="Proteomes" id="UP001165296">
    <property type="component" value="Unassembled WGS sequence"/>
</dbReference>
<keyword evidence="6" id="KW-1185">Reference proteome</keyword>
<evidence type="ECO:0000256" key="1">
    <source>
        <dbReference type="ARBA" id="ARBA00004196"/>
    </source>
</evidence>
<dbReference type="PANTHER" id="PTHR31018">
    <property type="entry name" value="SPORULATION-SPECIFIC PROTEIN-RELATED"/>
    <property type="match status" value="1"/>
</dbReference>
<proteinExistence type="predicted"/>
<feature type="signal peptide" evidence="4">
    <location>
        <begin position="1"/>
        <end position="19"/>
    </location>
</feature>
<evidence type="ECO:0000256" key="2">
    <source>
        <dbReference type="ARBA" id="ARBA00022729"/>
    </source>
</evidence>
<dbReference type="NCBIfam" id="TIGR04183">
    <property type="entry name" value="Por_Secre_tail"/>
    <property type="match status" value="1"/>
</dbReference>
<dbReference type="SUPFAM" id="SSF52058">
    <property type="entry name" value="L domain-like"/>
    <property type="match status" value="1"/>
</dbReference>
<sequence>MKHLLLLALLVGVTFGARAQCNATLTTQAEVNAFGATGCTTVSVLSIRGGTPTSTDGIYDLTPLSNITTVTGSVVLILNDLTNIQGLDNIATIGGELDITTATSLTELSINAGPSSAFRGLVSVGSYVIISDNPSLTSISGFFRLRNSKTIQITRNNRLAGISGFNVLQTTAVLSITSCPALRSITGFNNVTTLVPDATFPATELVIAENRALENILGFTSFTATDQFSIYNNKSLRELAGFNNLRRVKSLNISNDSAMASISGFNGPLVIDGNLSINTHARLTTISGFAGVRATAAYINSNERLLTISGFDGSRIGSLDIGYNASLRTISGFNDAESTNYIQVTSNPKLGRVRGFGGLNMNAPRRITIGDSDSLTSLNEAFRYSSYSALTQLSIINNRRLATCTEPWICQYLASGGSASISNNAATCTAPAILTACRALGTDDAQPALAAGYPNPVSSIFHLPAPAPYQLYDVLGKLLLQGTGATISVADLPTGIYLLRTGPDRKQSIRLVKQ</sequence>
<comment type="caution">
    <text evidence="5">The sequence shown here is derived from an EMBL/GenBank/DDBJ whole genome shotgun (WGS) entry which is preliminary data.</text>
</comment>
<feature type="chain" id="PRO_5047173909" evidence="4">
    <location>
        <begin position="20"/>
        <end position="514"/>
    </location>
</feature>
<evidence type="ECO:0000256" key="3">
    <source>
        <dbReference type="ARBA" id="ARBA00023180"/>
    </source>
</evidence>
<gene>
    <name evidence="5" type="ORF">LGH74_00660</name>
</gene>
<evidence type="ECO:0000313" key="5">
    <source>
        <dbReference type="EMBL" id="MCB2406474.1"/>
    </source>
</evidence>
<dbReference type="InterPro" id="IPR032675">
    <property type="entry name" value="LRR_dom_sf"/>
</dbReference>
<accession>A0ABS8AL62</accession>
<dbReference type="RefSeq" id="WP_226170386.1">
    <property type="nucleotide sequence ID" value="NZ_JAJADR010000001.1"/>
</dbReference>
<dbReference type="InterPro" id="IPR026444">
    <property type="entry name" value="Secre_tail"/>
</dbReference>
<reference evidence="5" key="1">
    <citation type="submission" date="2021-10" db="EMBL/GenBank/DDBJ databases">
        <authorList>
            <person name="Dean J.D."/>
            <person name="Kim M.K."/>
            <person name="Newey C.N."/>
            <person name="Stoker T.S."/>
            <person name="Thompson D.W."/>
            <person name="Grose J.H."/>
        </authorList>
    </citation>
    <scope>NUCLEOTIDE SEQUENCE</scope>
    <source>
        <strain evidence="5">BT178</strain>
    </source>
</reference>
<protein>
    <submittedName>
        <fullName evidence="5">T9SS type A sorting domain-containing protein</fullName>
    </submittedName>
</protein>
<evidence type="ECO:0000313" key="6">
    <source>
        <dbReference type="Proteomes" id="UP001165296"/>
    </source>
</evidence>
<dbReference type="EMBL" id="JAJADR010000001">
    <property type="protein sequence ID" value="MCB2406474.1"/>
    <property type="molecule type" value="Genomic_DNA"/>
</dbReference>
<name>A0ABS8AL62_9BACT</name>
<dbReference type="PANTHER" id="PTHR31018:SF3">
    <property type="entry name" value="RECEPTOR PROTEIN-TYROSINE KINASE"/>
    <property type="match status" value="1"/>
</dbReference>
<dbReference type="Gene3D" id="3.80.10.10">
    <property type="entry name" value="Ribonuclease Inhibitor"/>
    <property type="match status" value="1"/>
</dbReference>
<organism evidence="5 6">
    <name type="scientific">Hymenobacter lucidus</name>
    <dbReference type="NCBI Taxonomy" id="2880930"/>
    <lineage>
        <taxon>Bacteria</taxon>
        <taxon>Pseudomonadati</taxon>
        <taxon>Bacteroidota</taxon>
        <taxon>Cytophagia</taxon>
        <taxon>Cytophagales</taxon>
        <taxon>Hymenobacteraceae</taxon>
        <taxon>Hymenobacter</taxon>
    </lineage>
</organism>
<keyword evidence="3" id="KW-0325">Glycoprotein</keyword>
<keyword evidence="2 4" id="KW-0732">Signal</keyword>